<dbReference type="GO" id="GO:0008168">
    <property type="term" value="F:methyltransferase activity"/>
    <property type="evidence" value="ECO:0007669"/>
    <property type="project" value="UniProtKB-KW"/>
</dbReference>
<dbReference type="InterPro" id="IPR000780">
    <property type="entry name" value="CheR_MeTrfase"/>
</dbReference>
<dbReference type="SUPFAM" id="SSF53335">
    <property type="entry name" value="S-adenosyl-L-methionine-dependent methyltransferases"/>
    <property type="match status" value="1"/>
</dbReference>
<dbReference type="EC" id="2.1.1.80" evidence="5"/>
<comment type="caution">
    <text evidence="7">The sequence shown here is derived from an EMBL/GenBank/DDBJ whole genome shotgun (WGS) entry which is preliminary data.</text>
</comment>
<dbReference type="InterPro" id="IPR029063">
    <property type="entry name" value="SAM-dependent_MTases_sf"/>
</dbReference>
<proteinExistence type="predicted"/>
<dbReference type="InterPro" id="IPR022642">
    <property type="entry name" value="CheR_C"/>
</dbReference>
<evidence type="ECO:0000256" key="2">
    <source>
        <dbReference type="ARBA" id="ARBA00022603"/>
    </source>
</evidence>
<organism evidence="7 8">
    <name type="scientific">Gilvimarinus gilvus</name>
    <dbReference type="NCBI Taxonomy" id="3058038"/>
    <lineage>
        <taxon>Bacteria</taxon>
        <taxon>Pseudomonadati</taxon>
        <taxon>Pseudomonadota</taxon>
        <taxon>Gammaproteobacteria</taxon>
        <taxon>Cellvibrionales</taxon>
        <taxon>Cellvibrionaceae</taxon>
        <taxon>Gilvimarinus</taxon>
    </lineage>
</organism>
<dbReference type="InterPro" id="IPR022641">
    <property type="entry name" value="CheR_N"/>
</dbReference>
<dbReference type="Gene3D" id="3.40.50.150">
    <property type="entry name" value="Vaccinia Virus protein VP39"/>
    <property type="match status" value="1"/>
</dbReference>
<dbReference type="PANTHER" id="PTHR24422:SF19">
    <property type="entry name" value="CHEMOTAXIS PROTEIN METHYLTRANSFERASE"/>
    <property type="match status" value="1"/>
</dbReference>
<dbReference type="SMART" id="SM00138">
    <property type="entry name" value="MeTrc"/>
    <property type="match status" value="1"/>
</dbReference>
<dbReference type="InterPro" id="IPR050903">
    <property type="entry name" value="Bact_Chemotaxis_MeTrfase"/>
</dbReference>
<comment type="function">
    <text evidence="5">Methylation of the membrane-bound methyl-accepting chemotaxis proteins (MCP) to form gamma-glutamyl methyl ester residues in MCP.</text>
</comment>
<evidence type="ECO:0000256" key="3">
    <source>
        <dbReference type="ARBA" id="ARBA00022679"/>
    </source>
</evidence>
<keyword evidence="4 5" id="KW-0949">S-adenosyl-L-methionine</keyword>
<dbReference type="PRINTS" id="PR00996">
    <property type="entry name" value="CHERMTFRASE"/>
</dbReference>
<evidence type="ECO:0000256" key="4">
    <source>
        <dbReference type="ARBA" id="ARBA00022691"/>
    </source>
</evidence>
<dbReference type="SUPFAM" id="SSF47757">
    <property type="entry name" value="Chemotaxis receptor methyltransferase CheR, N-terminal domain"/>
    <property type="match status" value="1"/>
</dbReference>
<evidence type="ECO:0000313" key="7">
    <source>
        <dbReference type="EMBL" id="MDX6847970.1"/>
    </source>
</evidence>
<keyword evidence="3 5" id="KW-0808">Transferase</keyword>
<sequence length="277" mass="32060">MSHDPSVREFEYTDQDFDVVRGLIYQAAGIRLADSKRQLVYSRIARRIRALKLQRFRDYLQHLQANEHELEEFINALTTNLTSFFREPHHFDYLRDYFLQHHRPGKKFKVWCAAASTGEEPYTLAITAIEAFQGYTPPVEITATDIDSQVLATADLGVYAEERIERMDAARKKKFFLRGKGRQSGMVKVRPEVRALVEFDQLNLLGASWPLSPPYDAIFCRNVMIYFDKETQLKILRRMMPMLHDEGIYVAGHSESFSEMSGLLKSLGRTIFKPAGR</sequence>
<comment type="catalytic activity">
    <reaction evidence="1 5">
        <text>L-glutamyl-[protein] + S-adenosyl-L-methionine = [protein]-L-glutamate 5-O-methyl ester + S-adenosyl-L-homocysteine</text>
        <dbReference type="Rhea" id="RHEA:24452"/>
        <dbReference type="Rhea" id="RHEA-COMP:10208"/>
        <dbReference type="Rhea" id="RHEA-COMP:10311"/>
        <dbReference type="ChEBI" id="CHEBI:29973"/>
        <dbReference type="ChEBI" id="CHEBI:57856"/>
        <dbReference type="ChEBI" id="CHEBI:59789"/>
        <dbReference type="ChEBI" id="CHEBI:82795"/>
        <dbReference type="EC" id="2.1.1.80"/>
    </reaction>
</comment>
<name>A0ABU4RSU8_9GAMM</name>
<dbReference type="PIRSF" id="PIRSF000410">
    <property type="entry name" value="CheR"/>
    <property type="match status" value="1"/>
</dbReference>
<dbReference type="EMBL" id="JAXAFO010000001">
    <property type="protein sequence ID" value="MDX6847970.1"/>
    <property type="molecule type" value="Genomic_DNA"/>
</dbReference>
<dbReference type="RefSeq" id="WP_302724564.1">
    <property type="nucleotide sequence ID" value="NZ_JAULRU010000797.1"/>
</dbReference>
<accession>A0ABU4RSU8</accession>
<protein>
    <recommendedName>
        <fullName evidence="5">Chemotaxis protein methyltransferase</fullName>
        <ecNumber evidence="5">2.1.1.80</ecNumber>
    </recommendedName>
</protein>
<dbReference type="InterPro" id="IPR036804">
    <property type="entry name" value="CheR_N_sf"/>
</dbReference>
<dbReference type="GO" id="GO:0032259">
    <property type="term" value="P:methylation"/>
    <property type="evidence" value="ECO:0007669"/>
    <property type="project" value="UniProtKB-KW"/>
</dbReference>
<dbReference type="Pfam" id="PF01739">
    <property type="entry name" value="CheR"/>
    <property type="match status" value="1"/>
</dbReference>
<dbReference type="Gene3D" id="1.10.155.10">
    <property type="entry name" value="Chemotaxis receptor methyltransferase CheR, N-terminal domain"/>
    <property type="match status" value="1"/>
</dbReference>
<keyword evidence="8" id="KW-1185">Reference proteome</keyword>
<keyword evidence="2 5" id="KW-0489">Methyltransferase</keyword>
<dbReference type="Pfam" id="PF03705">
    <property type="entry name" value="CheR_N"/>
    <property type="match status" value="1"/>
</dbReference>
<evidence type="ECO:0000256" key="1">
    <source>
        <dbReference type="ARBA" id="ARBA00001541"/>
    </source>
</evidence>
<evidence type="ECO:0000256" key="5">
    <source>
        <dbReference type="PIRNR" id="PIRNR000410"/>
    </source>
</evidence>
<reference evidence="7 8" key="1">
    <citation type="submission" date="2023-11" db="EMBL/GenBank/DDBJ databases">
        <title>Gilvimarinus fulvus sp. nov., isolated from the surface of Kelp.</title>
        <authorList>
            <person name="Sun Y.Y."/>
            <person name="Gong Y."/>
            <person name="Du Z.J."/>
        </authorList>
    </citation>
    <scope>NUCLEOTIDE SEQUENCE [LARGE SCALE GENOMIC DNA]</scope>
    <source>
        <strain evidence="7 8">SDUM040013</strain>
    </source>
</reference>
<evidence type="ECO:0000313" key="8">
    <source>
        <dbReference type="Proteomes" id="UP001273505"/>
    </source>
</evidence>
<feature type="domain" description="CheR-type methyltransferase" evidence="6">
    <location>
        <begin position="5"/>
        <end position="277"/>
    </location>
</feature>
<dbReference type="PROSITE" id="PS50123">
    <property type="entry name" value="CHER"/>
    <property type="match status" value="1"/>
</dbReference>
<dbReference type="Proteomes" id="UP001273505">
    <property type="component" value="Unassembled WGS sequence"/>
</dbReference>
<dbReference type="InterPro" id="IPR026024">
    <property type="entry name" value="Chemotaxis_MeTrfase_CheR"/>
</dbReference>
<evidence type="ECO:0000259" key="6">
    <source>
        <dbReference type="PROSITE" id="PS50123"/>
    </source>
</evidence>
<dbReference type="PANTHER" id="PTHR24422">
    <property type="entry name" value="CHEMOTAXIS PROTEIN METHYLTRANSFERASE"/>
    <property type="match status" value="1"/>
</dbReference>
<gene>
    <name evidence="7" type="ORF">SCD92_01280</name>
</gene>